<organism evidence="1 2">
    <name type="scientific">Cryobacterium psychrophilum</name>
    <dbReference type="NCBI Taxonomy" id="41988"/>
    <lineage>
        <taxon>Bacteria</taxon>
        <taxon>Bacillati</taxon>
        <taxon>Actinomycetota</taxon>
        <taxon>Actinomycetes</taxon>
        <taxon>Micrococcales</taxon>
        <taxon>Microbacteriaceae</taxon>
        <taxon>Cryobacterium</taxon>
    </lineage>
</organism>
<dbReference type="OrthoDB" id="9808443at2"/>
<keyword evidence="1" id="KW-0808">Transferase</keyword>
<protein>
    <submittedName>
        <fullName evidence="1">Nucleotidyl transferase AbiEii/AbiGii toxin family protein</fullName>
    </submittedName>
</protein>
<dbReference type="GO" id="GO:0016740">
    <property type="term" value="F:transferase activity"/>
    <property type="evidence" value="ECO:0007669"/>
    <property type="project" value="UniProtKB-KW"/>
</dbReference>
<gene>
    <name evidence="1" type="ORF">E3T53_02575</name>
</gene>
<dbReference type="InterPro" id="IPR014942">
    <property type="entry name" value="AbiEii"/>
</dbReference>
<keyword evidence="2" id="KW-1185">Reference proteome</keyword>
<evidence type="ECO:0000313" key="1">
    <source>
        <dbReference type="EMBL" id="TFD81889.1"/>
    </source>
</evidence>
<dbReference type="AlphaFoldDB" id="A0A4Y8KRI5"/>
<proteinExistence type="predicted"/>
<evidence type="ECO:0000313" key="2">
    <source>
        <dbReference type="Proteomes" id="UP000298218"/>
    </source>
</evidence>
<comment type="caution">
    <text evidence="1">The sequence shown here is derived from an EMBL/GenBank/DDBJ whole genome shotgun (WGS) entry which is preliminary data.</text>
</comment>
<dbReference type="Pfam" id="PF08843">
    <property type="entry name" value="AbiEii"/>
    <property type="match status" value="1"/>
</dbReference>
<reference evidence="1 2" key="1">
    <citation type="submission" date="2019-03" db="EMBL/GenBank/DDBJ databases">
        <title>Genomics of glacier-inhabiting Cryobacterium strains.</title>
        <authorList>
            <person name="Liu Q."/>
            <person name="Xin Y.-H."/>
        </authorList>
    </citation>
    <scope>NUCLEOTIDE SEQUENCE [LARGE SCALE GENOMIC DNA]</scope>
    <source>
        <strain evidence="1 2">CGMCC 1.4292</strain>
    </source>
</reference>
<dbReference type="EMBL" id="SOHQ01000007">
    <property type="protein sequence ID" value="TFD81889.1"/>
    <property type="molecule type" value="Genomic_DNA"/>
</dbReference>
<accession>A0A4Y8KRI5</accession>
<sequence length="302" mass="33507">MGVSSVSDPATIYTALQRLARGQGRATSELLTLYVLERFLERLTLTEYRESFVLKGGVLLAAYRLRRPTRDIDMQAMDFMLDERHLRDVVMEVANVIMDDALVIDTTAIRVEQIRDADEYSGLRVHVPTRVHTARVNLHLDISIGDPIWPAPRLVRLPRLLGGDFAISGHPPETVIAEKAVTVLQRGVTSTGWRDFLDLSSLAGALTFRAGDLRTAAEGVARHRGVSLGPLSDVTAGYGDIAQPKWSAWRRKNELESRCRELFEEQLAEVIAFIDPVFSGAAGDDAVWNRELREWGTSGGGE</sequence>
<name>A0A4Y8KRI5_9MICO</name>
<dbReference type="Proteomes" id="UP000298218">
    <property type="component" value="Unassembled WGS sequence"/>
</dbReference>